<protein>
    <submittedName>
        <fullName evidence="1">Uncharacterized protein</fullName>
    </submittedName>
</protein>
<dbReference type="Proteomes" id="UP001057402">
    <property type="component" value="Chromosome 4"/>
</dbReference>
<accession>A0ACB9RGF7</accession>
<proteinExistence type="predicted"/>
<evidence type="ECO:0000313" key="2">
    <source>
        <dbReference type="Proteomes" id="UP001057402"/>
    </source>
</evidence>
<name>A0ACB9RGF7_9MYRT</name>
<reference evidence="2" key="1">
    <citation type="journal article" date="2023" name="Front. Plant Sci.">
        <title>Chromosomal-level genome assembly of Melastoma candidum provides insights into trichome evolution.</title>
        <authorList>
            <person name="Zhong Y."/>
            <person name="Wu W."/>
            <person name="Sun C."/>
            <person name="Zou P."/>
            <person name="Liu Y."/>
            <person name="Dai S."/>
            <person name="Zhou R."/>
        </authorList>
    </citation>
    <scope>NUCLEOTIDE SEQUENCE [LARGE SCALE GENOMIC DNA]</scope>
</reference>
<keyword evidence="2" id="KW-1185">Reference proteome</keyword>
<comment type="caution">
    <text evidence="1">The sequence shown here is derived from an EMBL/GenBank/DDBJ whole genome shotgun (WGS) entry which is preliminary data.</text>
</comment>
<sequence>MANQGRLRSALLGLVAALLVSALPPPAASSLSSNNNNNNNIVMQVHHKFKGRSGDLVSMRSHDSARHGRLLSSLDLQLGGNGSPTDTGLYYAKIGIGTPSKDYFVQVDTGSDILWVNCIDCHKCPKKSDLGVELTFYDPRGSSTGTMVNCDNDFCLSTYDLNAPLPTCKSDMGCEYSITYGDGSTTSGYFVKDYIQLDQATGNLKTSSMNSTVTFGCTVKQSGGLETSAEALDGIVGFGQSNSSMLSQIAAAGKVKKIFAHCLDSMNGGGIFAIGEVVQPKVNTTPLVPHQSHYNVIMKAYEVDGDVVEFPTLLFSSGGTMEAIVDSGTTLTYFPGSMYNTIMSKILSKQPQLKFQTIEQQFTCFTFSGNVDDAFPVVRFHFEGSLSLTVYPHDYLFPVHTNGLESEWCFGWQNGGMQSQDGDDLILLGDLVLSNKLVLYDLEKQAVGWVEYNCSSHISMKDQASGSTYLVGAHDLNSAATSITPSLLILLACLHALLYHFAV</sequence>
<organism evidence="1 2">
    <name type="scientific">Melastoma candidum</name>
    <dbReference type="NCBI Taxonomy" id="119954"/>
    <lineage>
        <taxon>Eukaryota</taxon>
        <taxon>Viridiplantae</taxon>
        <taxon>Streptophyta</taxon>
        <taxon>Embryophyta</taxon>
        <taxon>Tracheophyta</taxon>
        <taxon>Spermatophyta</taxon>
        <taxon>Magnoliopsida</taxon>
        <taxon>eudicotyledons</taxon>
        <taxon>Gunneridae</taxon>
        <taxon>Pentapetalae</taxon>
        <taxon>rosids</taxon>
        <taxon>malvids</taxon>
        <taxon>Myrtales</taxon>
        <taxon>Melastomataceae</taxon>
        <taxon>Melastomatoideae</taxon>
        <taxon>Melastomateae</taxon>
        <taxon>Melastoma</taxon>
    </lineage>
</organism>
<dbReference type="EMBL" id="CM042883">
    <property type="protein sequence ID" value="KAI4378060.1"/>
    <property type="molecule type" value="Genomic_DNA"/>
</dbReference>
<gene>
    <name evidence="1" type="ORF">MLD38_015598</name>
</gene>
<evidence type="ECO:0000313" key="1">
    <source>
        <dbReference type="EMBL" id="KAI4378060.1"/>
    </source>
</evidence>